<keyword evidence="1" id="KW-0418">Kinase</keyword>
<keyword evidence="1" id="KW-0808">Transferase</keyword>
<accession>A0A371G0W8</accession>
<dbReference type="AlphaFoldDB" id="A0A371G0W8"/>
<name>A0A371G0W8_MUCPR</name>
<gene>
    <name evidence="1" type="ORF">CR513_34783</name>
</gene>
<dbReference type="EMBL" id="QJKJ01007114">
    <property type="protein sequence ID" value="RDX84214.1"/>
    <property type="molecule type" value="Genomic_DNA"/>
</dbReference>
<sequence length="105" mass="11849">MFNVIDCVLYVKTIGYGGSLGLLLTRSRLVTVSDQREVSVNSCSQMVLQLHQFYDPYKIKIRIKILSASLCGAVAAEAKRAQSSWVILDKKLKNEKKFCMEEICD</sequence>
<dbReference type="Proteomes" id="UP000257109">
    <property type="component" value="Unassembled WGS sequence"/>
</dbReference>
<keyword evidence="2" id="KW-1185">Reference proteome</keyword>
<dbReference type="STRING" id="157652.A0A371G0W8"/>
<reference evidence="1" key="1">
    <citation type="submission" date="2018-05" db="EMBL/GenBank/DDBJ databases">
        <title>Draft genome of Mucuna pruriens seed.</title>
        <authorList>
            <person name="Nnadi N.E."/>
            <person name="Vos R."/>
            <person name="Hasami M.H."/>
            <person name="Devisetty U.K."/>
            <person name="Aguiy J.C."/>
        </authorList>
    </citation>
    <scope>NUCLEOTIDE SEQUENCE [LARGE SCALE GENOMIC DNA]</scope>
    <source>
        <strain evidence="1">JCA_2017</strain>
    </source>
</reference>
<comment type="caution">
    <text evidence="1">The sequence shown here is derived from an EMBL/GenBank/DDBJ whole genome shotgun (WGS) entry which is preliminary data.</text>
</comment>
<protein>
    <submittedName>
        <fullName evidence="1">Inactive protein kinase</fullName>
    </submittedName>
</protein>
<evidence type="ECO:0000313" key="2">
    <source>
        <dbReference type="Proteomes" id="UP000257109"/>
    </source>
</evidence>
<proteinExistence type="predicted"/>
<dbReference type="GO" id="GO:0016301">
    <property type="term" value="F:kinase activity"/>
    <property type="evidence" value="ECO:0007669"/>
    <property type="project" value="UniProtKB-KW"/>
</dbReference>
<dbReference type="OrthoDB" id="1730652at2759"/>
<feature type="non-terminal residue" evidence="1">
    <location>
        <position position="1"/>
    </location>
</feature>
<evidence type="ECO:0000313" key="1">
    <source>
        <dbReference type="EMBL" id="RDX84214.1"/>
    </source>
</evidence>
<organism evidence="1 2">
    <name type="scientific">Mucuna pruriens</name>
    <name type="common">Velvet bean</name>
    <name type="synonym">Dolichos pruriens</name>
    <dbReference type="NCBI Taxonomy" id="157652"/>
    <lineage>
        <taxon>Eukaryota</taxon>
        <taxon>Viridiplantae</taxon>
        <taxon>Streptophyta</taxon>
        <taxon>Embryophyta</taxon>
        <taxon>Tracheophyta</taxon>
        <taxon>Spermatophyta</taxon>
        <taxon>Magnoliopsida</taxon>
        <taxon>eudicotyledons</taxon>
        <taxon>Gunneridae</taxon>
        <taxon>Pentapetalae</taxon>
        <taxon>rosids</taxon>
        <taxon>fabids</taxon>
        <taxon>Fabales</taxon>
        <taxon>Fabaceae</taxon>
        <taxon>Papilionoideae</taxon>
        <taxon>50 kb inversion clade</taxon>
        <taxon>NPAAA clade</taxon>
        <taxon>indigoferoid/millettioid clade</taxon>
        <taxon>Phaseoleae</taxon>
        <taxon>Mucuna</taxon>
    </lineage>
</organism>